<keyword evidence="2" id="KW-0812">Transmembrane</keyword>
<dbReference type="EMBL" id="RBIL01000001">
    <property type="protein sequence ID" value="RKQ91772.1"/>
    <property type="molecule type" value="Genomic_DNA"/>
</dbReference>
<evidence type="ECO:0000256" key="2">
    <source>
        <dbReference type="SAM" id="Phobius"/>
    </source>
</evidence>
<evidence type="ECO:0000313" key="3">
    <source>
        <dbReference type="EMBL" id="RKQ91772.1"/>
    </source>
</evidence>
<feature type="region of interest" description="Disordered" evidence="1">
    <location>
        <begin position="15"/>
        <end position="43"/>
    </location>
</feature>
<gene>
    <name evidence="3" type="ORF">C8N24_1601</name>
</gene>
<feature type="transmembrane region" description="Helical" evidence="2">
    <location>
        <begin position="49"/>
        <end position="70"/>
    </location>
</feature>
<keyword evidence="4" id="KW-1185">Reference proteome</keyword>
<dbReference type="AlphaFoldDB" id="A0A660L9P5"/>
<name>A0A660L9P5_9ACTN</name>
<organism evidence="3 4">
    <name type="scientific">Solirubrobacter pauli</name>
    <dbReference type="NCBI Taxonomy" id="166793"/>
    <lineage>
        <taxon>Bacteria</taxon>
        <taxon>Bacillati</taxon>
        <taxon>Actinomycetota</taxon>
        <taxon>Thermoleophilia</taxon>
        <taxon>Solirubrobacterales</taxon>
        <taxon>Solirubrobacteraceae</taxon>
        <taxon>Solirubrobacter</taxon>
    </lineage>
</organism>
<evidence type="ECO:0000313" key="4">
    <source>
        <dbReference type="Proteomes" id="UP000278962"/>
    </source>
</evidence>
<evidence type="ECO:0000256" key="1">
    <source>
        <dbReference type="SAM" id="MobiDB-lite"/>
    </source>
</evidence>
<sequence length="179" mass="18852">MTEFDDVIRRLEDERPQASARELDEIKQRVRRRAANPSRKGNQSMKSRFAILAMLVTGMLFSTAGAGLAVTGLQSGDDASVAQYATPTPEGGVLPAEEQSTPKPKPTEETGVAPAEEESAPAPAQSGVAGVNEDLQPARQAEAGTSQLPFTGFAAIPVLVGGLALLSAGLVLRRRTRDN</sequence>
<feature type="transmembrane region" description="Helical" evidence="2">
    <location>
        <begin position="150"/>
        <end position="172"/>
    </location>
</feature>
<keyword evidence="2" id="KW-1133">Transmembrane helix</keyword>
<feature type="compositionally biased region" description="Basic and acidic residues" evidence="1">
    <location>
        <begin position="15"/>
        <end position="28"/>
    </location>
</feature>
<proteinExistence type="predicted"/>
<reference evidence="3 4" key="1">
    <citation type="submission" date="2018-10" db="EMBL/GenBank/DDBJ databases">
        <title>Genomic Encyclopedia of Archaeal and Bacterial Type Strains, Phase II (KMG-II): from individual species to whole genera.</title>
        <authorList>
            <person name="Goeker M."/>
        </authorList>
    </citation>
    <scope>NUCLEOTIDE SEQUENCE [LARGE SCALE GENOMIC DNA]</scope>
    <source>
        <strain evidence="3 4">DSM 14954</strain>
    </source>
</reference>
<feature type="region of interest" description="Disordered" evidence="1">
    <location>
        <begin position="81"/>
        <end position="143"/>
    </location>
</feature>
<accession>A0A660L9P5</accession>
<protein>
    <submittedName>
        <fullName evidence="3">Uncharacterized protein</fullName>
    </submittedName>
</protein>
<dbReference type="Proteomes" id="UP000278962">
    <property type="component" value="Unassembled WGS sequence"/>
</dbReference>
<comment type="caution">
    <text evidence="3">The sequence shown here is derived from an EMBL/GenBank/DDBJ whole genome shotgun (WGS) entry which is preliminary data.</text>
</comment>
<keyword evidence="2" id="KW-0472">Membrane</keyword>